<organism evidence="1">
    <name type="scientific">Staphylococcus phage HS06</name>
    <dbReference type="NCBI Taxonomy" id="3056400"/>
    <lineage>
        <taxon>Viruses</taxon>
    </lineage>
</organism>
<evidence type="ECO:0000313" key="1">
    <source>
        <dbReference type="EMBL" id="WLJ25690.1"/>
    </source>
</evidence>
<name>A0AA50A6Q8_9VIRU</name>
<reference evidence="1" key="1">
    <citation type="submission" date="2023-04" db="EMBL/GenBank/DDBJ databases">
        <title>The human skin virome in hidradenitis suppurativa patients.</title>
        <authorList>
            <person name="Jansen D."/>
        </authorList>
    </citation>
    <scope>NUCLEOTIDE SEQUENCE</scope>
    <source>
        <strain evidence="1">VC3_JansenPhageC</strain>
    </source>
</reference>
<sequence>MRKIITPPLNDENLGRINENFSELFRRVENAIEQISQQIWNKIVDQNTINLGTPVNNLGDLPPAELPDPDKRNTIRYVRNEQKLYVFNGSDWLEFEEANYDPYQQFKKELDKSVAQYKEDLTSQLNLSKKEIDALNTSIKNNVNNIGASAISTITQLKNDVTSLKTTFETDYANKVKTFNDNVTDKTTTFNNNYTTKLNAFNDNYNNKAKAFNDNYDKKNSDINTFYNNATQTMTDLKNKTEAASASIASKKINGIVEILEGDTYYITKYEDGFAELHFTYDYTAENTKTTSGFYYYDINAIPFPAGISFVKVFSTTVSILGNYYITGGTYKNAIGSDIGVRVWSYKDAAGTPWTLQISVLGKYK</sequence>
<dbReference type="EMBL" id="OQ890314">
    <property type="protein sequence ID" value="WLJ25690.1"/>
    <property type="molecule type" value="Genomic_DNA"/>
</dbReference>
<proteinExistence type="predicted"/>
<accession>A0AA50A6Q8</accession>
<protein>
    <submittedName>
        <fullName evidence="1">Uncharacterized protein</fullName>
    </submittedName>
</protein>